<organism evidence="3 4">
    <name type="scientific">Thlaspi arvense</name>
    <name type="common">Field penny-cress</name>
    <dbReference type="NCBI Taxonomy" id="13288"/>
    <lineage>
        <taxon>Eukaryota</taxon>
        <taxon>Viridiplantae</taxon>
        <taxon>Streptophyta</taxon>
        <taxon>Embryophyta</taxon>
        <taxon>Tracheophyta</taxon>
        <taxon>Spermatophyta</taxon>
        <taxon>Magnoliopsida</taxon>
        <taxon>eudicotyledons</taxon>
        <taxon>Gunneridae</taxon>
        <taxon>Pentapetalae</taxon>
        <taxon>rosids</taxon>
        <taxon>malvids</taxon>
        <taxon>Brassicales</taxon>
        <taxon>Brassicaceae</taxon>
        <taxon>Thlaspideae</taxon>
        <taxon>Thlaspi</taxon>
    </lineage>
</organism>
<evidence type="ECO:0000256" key="1">
    <source>
        <dbReference type="SAM" id="MobiDB-lite"/>
    </source>
</evidence>
<evidence type="ECO:0000313" key="4">
    <source>
        <dbReference type="Proteomes" id="UP000836841"/>
    </source>
</evidence>
<dbReference type="PANTHER" id="PTHR48449:SF1">
    <property type="entry name" value="DUF1985 DOMAIN-CONTAINING PROTEIN"/>
    <property type="match status" value="1"/>
</dbReference>
<proteinExistence type="predicted"/>
<dbReference type="Pfam" id="PF09331">
    <property type="entry name" value="DUF1985"/>
    <property type="match status" value="1"/>
</dbReference>
<dbReference type="PANTHER" id="PTHR48449">
    <property type="entry name" value="DUF1985 DOMAIN-CONTAINING PROTEIN"/>
    <property type="match status" value="1"/>
</dbReference>
<dbReference type="Proteomes" id="UP000836841">
    <property type="component" value="Chromosome 5"/>
</dbReference>
<evidence type="ECO:0000313" key="3">
    <source>
        <dbReference type="EMBL" id="CAH2065471.1"/>
    </source>
</evidence>
<reference evidence="3 4" key="1">
    <citation type="submission" date="2022-03" db="EMBL/GenBank/DDBJ databases">
        <authorList>
            <person name="Nunn A."/>
            <person name="Chopra R."/>
            <person name="Nunn A."/>
            <person name="Contreras Garrido A."/>
        </authorList>
    </citation>
    <scope>NUCLEOTIDE SEQUENCE [LARGE SCALE GENOMIC DNA]</scope>
</reference>
<accession>A0AAU9SG30</accession>
<dbReference type="InterPro" id="IPR015410">
    <property type="entry name" value="DUF1985"/>
</dbReference>
<keyword evidence="4" id="KW-1185">Reference proteome</keyword>
<sequence length="312" mass="36227">MIMDIILPKLVYEMGKEPVNRFKSIDKYSDYKYIEQVKEILGPMQFKRIQDSFGQFLKFSSRKLYMAGKMIHAILTKSLTTKKNNELWFHFGGHPMRFSIREFQMVMGLKYSEWFPKVEAEANNYDWGEWEDGHTPEDLIELMIQASPDTHDVKFCLEMFLLIETIFLYRYLKAKFTTSNLEKAQDMKKNVPTNLQKVKYTMNGFLVTLHIWILESVPKLQSVFSAIDKTVPPTDFLCVKYIHTISPSIKVVLSIEDESDIPGGLEEFRDPDDEGKIDEVHTLHVAPMATSMEAATETEPPPMDKDEGTQRL</sequence>
<feature type="domain" description="DUF1985" evidence="2">
    <location>
        <begin position="75"/>
        <end position="188"/>
    </location>
</feature>
<name>A0AAU9SG30_THLAR</name>
<evidence type="ECO:0000259" key="2">
    <source>
        <dbReference type="Pfam" id="PF09331"/>
    </source>
</evidence>
<protein>
    <recommendedName>
        <fullName evidence="2">DUF1985 domain-containing protein</fullName>
    </recommendedName>
</protein>
<dbReference type="EMBL" id="OU466861">
    <property type="protein sequence ID" value="CAH2065471.1"/>
    <property type="molecule type" value="Genomic_DNA"/>
</dbReference>
<dbReference type="AlphaFoldDB" id="A0AAU9SG30"/>
<feature type="compositionally biased region" description="Basic and acidic residues" evidence="1">
    <location>
        <begin position="302"/>
        <end position="312"/>
    </location>
</feature>
<gene>
    <name evidence="3" type="ORF">TAV2_LOCUS17968</name>
</gene>
<feature type="region of interest" description="Disordered" evidence="1">
    <location>
        <begin position="289"/>
        <end position="312"/>
    </location>
</feature>